<feature type="compositionally biased region" description="Acidic residues" evidence="1">
    <location>
        <begin position="78"/>
        <end position="89"/>
    </location>
</feature>
<dbReference type="AlphaFoldDB" id="A0A699I7E0"/>
<proteinExistence type="predicted"/>
<sequence>MQEFWATVSIHHTSLRFKMNSRSHTLNIKNFTDMLQICLRRLEAEQIKLATKRSKKDFHISHASGSGDGVDTQSKGDSEDEDDISDDGDSNDHDDNSDDERTESDSDETPDLNLTNVDQNEYEEDDDVIKELYDDVNVNLGNDDDRC</sequence>
<gene>
    <name evidence="2" type="ORF">Tci_509307</name>
</gene>
<feature type="region of interest" description="Disordered" evidence="1">
    <location>
        <begin position="51"/>
        <end position="126"/>
    </location>
</feature>
<accession>A0A699I7E0</accession>
<name>A0A699I7E0_TANCI</name>
<dbReference type="EMBL" id="BKCJ010271190">
    <property type="protein sequence ID" value="GEZ37334.1"/>
    <property type="molecule type" value="Genomic_DNA"/>
</dbReference>
<evidence type="ECO:0000313" key="2">
    <source>
        <dbReference type="EMBL" id="GEZ37334.1"/>
    </source>
</evidence>
<evidence type="ECO:0000256" key="1">
    <source>
        <dbReference type="SAM" id="MobiDB-lite"/>
    </source>
</evidence>
<feature type="compositionally biased region" description="Acidic residues" evidence="1">
    <location>
        <begin position="95"/>
        <end position="110"/>
    </location>
</feature>
<protein>
    <submittedName>
        <fullName evidence="2">Uncharacterized protein</fullName>
    </submittedName>
</protein>
<reference evidence="2" key="1">
    <citation type="journal article" date="2019" name="Sci. Rep.">
        <title>Draft genome of Tanacetum cinerariifolium, the natural source of mosquito coil.</title>
        <authorList>
            <person name="Yamashiro T."/>
            <person name="Shiraishi A."/>
            <person name="Satake H."/>
            <person name="Nakayama K."/>
        </authorList>
    </citation>
    <scope>NUCLEOTIDE SEQUENCE</scope>
</reference>
<organism evidence="2">
    <name type="scientific">Tanacetum cinerariifolium</name>
    <name type="common">Dalmatian daisy</name>
    <name type="synonym">Chrysanthemum cinerariifolium</name>
    <dbReference type="NCBI Taxonomy" id="118510"/>
    <lineage>
        <taxon>Eukaryota</taxon>
        <taxon>Viridiplantae</taxon>
        <taxon>Streptophyta</taxon>
        <taxon>Embryophyta</taxon>
        <taxon>Tracheophyta</taxon>
        <taxon>Spermatophyta</taxon>
        <taxon>Magnoliopsida</taxon>
        <taxon>eudicotyledons</taxon>
        <taxon>Gunneridae</taxon>
        <taxon>Pentapetalae</taxon>
        <taxon>asterids</taxon>
        <taxon>campanulids</taxon>
        <taxon>Asterales</taxon>
        <taxon>Asteraceae</taxon>
        <taxon>Asteroideae</taxon>
        <taxon>Anthemideae</taxon>
        <taxon>Anthemidinae</taxon>
        <taxon>Tanacetum</taxon>
    </lineage>
</organism>
<comment type="caution">
    <text evidence="2">The sequence shown here is derived from an EMBL/GenBank/DDBJ whole genome shotgun (WGS) entry which is preliminary data.</text>
</comment>